<evidence type="ECO:0000313" key="13">
    <source>
        <dbReference type="EMBL" id="KAF8906814.1"/>
    </source>
</evidence>
<dbReference type="Gene3D" id="3.40.50.880">
    <property type="match status" value="1"/>
</dbReference>
<evidence type="ECO:0000256" key="1">
    <source>
        <dbReference type="ARBA" id="ARBA00005171"/>
    </source>
</evidence>
<dbReference type="CDD" id="cd03113">
    <property type="entry name" value="CTPS_N"/>
    <property type="match status" value="1"/>
</dbReference>
<dbReference type="OrthoDB" id="1739076at2759"/>
<feature type="compositionally biased region" description="Basic and acidic residues" evidence="10">
    <location>
        <begin position="568"/>
        <end position="581"/>
    </location>
</feature>
<dbReference type="GO" id="GO:0097268">
    <property type="term" value="C:cytoophidium"/>
    <property type="evidence" value="ECO:0007669"/>
    <property type="project" value="TreeGrafter"/>
</dbReference>
<feature type="domain" description="Glutamine amidotransferase" evidence="11">
    <location>
        <begin position="279"/>
        <end position="517"/>
    </location>
</feature>
<evidence type="ECO:0000256" key="10">
    <source>
        <dbReference type="SAM" id="MobiDB-lite"/>
    </source>
</evidence>
<dbReference type="InterPro" id="IPR004468">
    <property type="entry name" value="CTP_synthase"/>
</dbReference>
<organism evidence="13 14">
    <name type="scientific">Gymnopilus junonius</name>
    <name type="common">Spectacular rustgill mushroom</name>
    <name type="synonym">Gymnopilus spectabilis subsp. junonius</name>
    <dbReference type="NCBI Taxonomy" id="109634"/>
    <lineage>
        <taxon>Eukaryota</taxon>
        <taxon>Fungi</taxon>
        <taxon>Dikarya</taxon>
        <taxon>Basidiomycota</taxon>
        <taxon>Agaricomycotina</taxon>
        <taxon>Agaricomycetes</taxon>
        <taxon>Agaricomycetidae</taxon>
        <taxon>Agaricales</taxon>
        <taxon>Agaricineae</taxon>
        <taxon>Hymenogastraceae</taxon>
        <taxon>Gymnopilus</taxon>
    </lineage>
</organism>
<dbReference type="GO" id="GO:0003883">
    <property type="term" value="F:CTP synthase activity"/>
    <property type="evidence" value="ECO:0007669"/>
    <property type="project" value="UniProtKB-UniRule"/>
</dbReference>
<dbReference type="Proteomes" id="UP000724874">
    <property type="component" value="Unassembled WGS sequence"/>
</dbReference>
<proteinExistence type="inferred from homology"/>
<dbReference type="Pfam" id="PF06418">
    <property type="entry name" value="CTP_synth_N"/>
    <property type="match status" value="1"/>
</dbReference>
<comment type="similarity">
    <text evidence="2 9">Belongs to the CTP synthase family.</text>
</comment>
<dbReference type="EMBL" id="JADNYJ010000017">
    <property type="protein sequence ID" value="KAF8906814.1"/>
    <property type="molecule type" value="Genomic_DNA"/>
</dbReference>
<protein>
    <recommendedName>
        <fullName evidence="9">CTP synthase</fullName>
        <ecNumber evidence="9">6.3.4.2</ecNumber>
    </recommendedName>
    <alternativeName>
        <fullName evidence="9">UTP--ammonia ligase</fullName>
    </alternativeName>
</protein>
<name>A0A9P5TQJ7_GYMJU</name>
<evidence type="ECO:0000256" key="4">
    <source>
        <dbReference type="ARBA" id="ARBA00022741"/>
    </source>
</evidence>
<comment type="caution">
    <text evidence="13">The sequence shown here is derived from an EMBL/GenBank/DDBJ whole genome shotgun (WGS) entry which is preliminary data.</text>
</comment>
<evidence type="ECO:0000256" key="5">
    <source>
        <dbReference type="ARBA" id="ARBA00022840"/>
    </source>
</evidence>
<sequence length="598" mass="66804">MNIDAGTMRPTEHGEVYVLNDGGEVDLDLGNYERYLNVTLSRDNNITTGKIYREVIEKERKGEYLGKTVQVRFVSFPHITNAIQDWIERVSKIPVDESGEEPDVCIVELGGTVGDIESAPFVEAMRQFQFRVGHDNFALIHVSLVPDMHGEQKTKPTQTTVHVLRGLGLLPDLIACRLLGPESLNPATKDKISMFCHVSSEQVVGVHDVSSVYHVPLLLQSQRIVEYLTKRLKLDEVKVWEERKAKGAELGKRWKELTAGQERLFDTVTIALVGKYTDLKDSYMSVTKALEHSAFRVHRKMTVHWVESSDLEPETQETNPKRYHDAWRAVVGAGGILVPGGFGHRGTEGMMLAIKYAREQKVPFLGICLGFQLAVVEWARNVLDIPSATSAEFHTATPEHPLIIFMPEISRTHMGGTMRLGLRPTVFEQGTEGWSKVRKLYGGKGKIWERHRHRYEVNPVYVERLVKSGMNFVGKDEKGERMQVCELKNHPFFIGLQAHPEFCTRPLNPSPAFLGFVAAACGGDVLSEQIELQLKTFKPPHPEGAMISEAQLRNASDANVRSATGGVEEGKKDDEAGKGAKDPASVHMEVVQAINDDI</sequence>
<feature type="domain" description="CTP synthase N-terminal" evidence="12">
    <location>
        <begin position="1"/>
        <end position="234"/>
    </location>
</feature>
<dbReference type="SUPFAM" id="SSF52317">
    <property type="entry name" value="Class I glutamine amidotransferase-like"/>
    <property type="match status" value="1"/>
</dbReference>
<evidence type="ECO:0000256" key="2">
    <source>
        <dbReference type="ARBA" id="ARBA00007533"/>
    </source>
</evidence>
<accession>A0A9P5TQJ7</accession>
<comment type="pathway">
    <text evidence="1 9">Pyrimidine metabolism; CTP biosynthesis via de novo pathway; CTP from UDP: step 2/2.</text>
</comment>
<evidence type="ECO:0000256" key="9">
    <source>
        <dbReference type="RuleBase" id="RU810713"/>
    </source>
</evidence>
<gene>
    <name evidence="13" type="ORF">CPB84DRAFT_1675307</name>
</gene>
<dbReference type="GO" id="GO:0005524">
    <property type="term" value="F:ATP binding"/>
    <property type="evidence" value="ECO:0007669"/>
    <property type="project" value="UniProtKB-KW"/>
</dbReference>
<dbReference type="InterPro" id="IPR029062">
    <property type="entry name" value="Class_I_gatase-like"/>
</dbReference>
<evidence type="ECO:0000256" key="3">
    <source>
        <dbReference type="ARBA" id="ARBA00022598"/>
    </source>
</evidence>
<dbReference type="GO" id="GO:0005737">
    <property type="term" value="C:cytoplasm"/>
    <property type="evidence" value="ECO:0007669"/>
    <property type="project" value="TreeGrafter"/>
</dbReference>
<dbReference type="InterPro" id="IPR017456">
    <property type="entry name" value="CTP_synthase_N"/>
</dbReference>
<comment type="catalytic activity">
    <reaction evidence="8 9">
        <text>UTP + L-glutamine + ATP + H2O = CTP + L-glutamate + ADP + phosphate + 2 H(+)</text>
        <dbReference type="Rhea" id="RHEA:26426"/>
        <dbReference type="ChEBI" id="CHEBI:15377"/>
        <dbReference type="ChEBI" id="CHEBI:15378"/>
        <dbReference type="ChEBI" id="CHEBI:29985"/>
        <dbReference type="ChEBI" id="CHEBI:30616"/>
        <dbReference type="ChEBI" id="CHEBI:37563"/>
        <dbReference type="ChEBI" id="CHEBI:43474"/>
        <dbReference type="ChEBI" id="CHEBI:46398"/>
        <dbReference type="ChEBI" id="CHEBI:58359"/>
        <dbReference type="ChEBI" id="CHEBI:456216"/>
        <dbReference type="EC" id="6.3.4.2"/>
    </reaction>
</comment>
<dbReference type="PANTHER" id="PTHR11550">
    <property type="entry name" value="CTP SYNTHASE"/>
    <property type="match status" value="1"/>
</dbReference>
<dbReference type="GO" id="GO:0044210">
    <property type="term" value="P:'de novo' CTP biosynthetic process"/>
    <property type="evidence" value="ECO:0007669"/>
    <property type="project" value="UniProtKB-UniRule"/>
</dbReference>
<dbReference type="InterPro" id="IPR033828">
    <property type="entry name" value="GATase1_CTP_Synthase"/>
</dbReference>
<evidence type="ECO:0000259" key="11">
    <source>
        <dbReference type="Pfam" id="PF00117"/>
    </source>
</evidence>
<dbReference type="SUPFAM" id="SSF52540">
    <property type="entry name" value="P-loop containing nucleoside triphosphate hydrolases"/>
    <property type="match status" value="1"/>
</dbReference>
<keyword evidence="4 9" id="KW-0547">Nucleotide-binding</keyword>
<evidence type="ECO:0000256" key="6">
    <source>
        <dbReference type="ARBA" id="ARBA00022962"/>
    </source>
</evidence>
<dbReference type="GO" id="GO:0042802">
    <property type="term" value="F:identical protein binding"/>
    <property type="evidence" value="ECO:0007669"/>
    <property type="project" value="TreeGrafter"/>
</dbReference>
<evidence type="ECO:0000313" key="14">
    <source>
        <dbReference type="Proteomes" id="UP000724874"/>
    </source>
</evidence>
<evidence type="ECO:0000256" key="7">
    <source>
        <dbReference type="ARBA" id="ARBA00022975"/>
    </source>
</evidence>
<dbReference type="FunFam" id="3.40.50.880:FF:000005">
    <property type="entry name" value="CTP synthase"/>
    <property type="match status" value="1"/>
</dbReference>
<keyword evidence="3 9" id="KW-0436">Ligase</keyword>
<evidence type="ECO:0000259" key="12">
    <source>
        <dbReference type="Pfam" id="PF06418"/>
    </source>
</evidence>
<dbReference type="InterPro" id="IPR027417">
    <property type="entry name" value="P-loop_NTPase"/>
</dbReference>
<dbReference type="PANTHER" id="PTHR11550:SF0">
    <property type="entry name" value="CTP SYNTHASE-RELATED"/>
    <property type="match status" value="1"/>
</dbReference>
<keyword evidence="6 9" id="KW-0315">Glutamine amidotransferase</keyword>
<keyword evidence="7 9" id="KW-0665">Pyrimidine biosynthesis</keyword>
<feature type="region of interest" description="Disordered" evidence="10">
    <location>
        <begin position="557"/>
        <end position="586"/>
    </location>
</feature>
<keyword evidence="5 9" id="KW-0067">ATP-binding</keyword>
<dbReference type="PROSITE" id="PS51273">
    <property type="entry name" value="GATASE_TYPE_1"/>
    <property type="match status" value="1"/>
</dbReference>
<dbReference type="AlphaFoldDB" id="A0A9P5TQJ7"/>
<dbReference type="NCBIfam" id="NF003792">
    <property type="entry name" value="PRK05380.1"/>
    <property type="match status" value="1"/>
</dbReference>
<keyword evidence="14" id="KW-1185">Reference proteome</keyword>
<dbReference type="FunFam" id="3.40.50.300:FF:000207">
    <property type="entry name" value="CTP synthase"/>
    <property type="match status" value="1"/>
</dbReference>
<evidence type="ECO:0000256" key="8">
    <source>
        <dbReference type="ARBA" id="ARBA00047781"/>
    </source>
</evidence>
<dbReference type="InterPro" id="IPR017926">
    <property type="entry name" value="GATASE"/>
</dbReference>
<dbReference type="CDD" id="cd01746">
    <property type="entry name" value="GATase1_CTP_Synthase"/>
    <property type="match status" value="1"/>
</dbReference>
<dbReference type="Gene3D" id="3.40.50.300">
    <property type="entry name" value="P-loop containing nucleotide triphosphate hydrolases"/>
    <property type="match status" value="1"/>
</dbReference>
<dbReference type="Pfam" id="PF00117">
    <property type="entry name" value="GATase"/>
    <property type="match status" value="1"/>
</dbReference>
<comment type="function">
    <text evidence="9">Catalyzes the ATP-dependent amination of UTP to CTP with either L-glutamine or ammonia as the source of nitrogen.</text>
</comment>
<dbReference type="NCBIfam" id="TIGR00337">
    <property type="entry name" value="PyrG"/>
    <property type="match status" value="1"/>
</dbReference>
<reference evidence="13" key="1">
    <citation type="submission" date="2020-11" db="EMBL/GenBank/DDBJ databases">
        <authorList>
            <consortium name="DOE Joint Genome Institute"/>
            <person name="Ahrendt S."/>
            <person name="Riley R."/>
            <person name="Andreopoulos W."/>
            <person name="LaButti K."/>
            <person name="Pangilinan J."/>
            <person name="Ruiz-duenas F.J."/>
            <person name="Barrasa J.M."/>
            <person name="Sanchez-Garcia M."/>
            <person name="Camarero S."/>
            <person name="Miyauchi S."/>
            <person name="Serrano A."/>
            <person name="Linde D."/>
            <person name="Babiker R."/>
            <person name="Drula E."/>
            <person name="Ayuso-Fernandez I."/>
            <person name="Pacheco R."/>
            <person name="Padilla G."/>
            <person name="Ferreira P."/>
            <person name="Barriuso J."/>
            <person name="Kellner H."/>
            <person name="Castanera R."/>
            <person name="Alfaro M."/>
            <person name="Ramirez L."/>
            <person name="Pisabarro A.G."/>
            <person name="Kuo A."/>
            <person name="Tritt A."/>
            <person name="Lipzen A."/>
            <person name="He G."/>
            <person name="Yan M."/>
            <person name="Ng V."/>
            <person name="Cullen D."/>
            <person name="Martin F."/>
            <person name="Rosso M.-N."/>
            <person name="Henrissat B."/>
            <person name="Hibbett D."/>
            <person name="Martinez A.T."/>
            <person name="Grigoriev I.V."/>
        </authorList>
    </citation>
    <scope>NUCLEOTIDE SEQUENCE</scope>
    <source>
        <strain evidence="13">AH 44721</strain>
    </source>
</reference>
<dbReference type="GO" id="GO:0019856">
    <property type="term" value="P:pyrimidine nucleobase biosynthetic process"/>
    <property type="evidence" value="ECO:0007669"/>
    <property type="project" value="TreeGrafter"/>
</dbReference>
<dbReference type="EC" id="6.3.4.2" evidence="9"/>